<protein>
    <submittedName>
        <fullName evidence="2">Uncharacterized protein</fullName>
    </submittedName>
</protein>
<feature type="transmembrane region" description="Helical" evidence="1">
    <location>
        <begin position="40"/>
        <end position="58"/>
    </location>
</feature>
<name>A0A0J6YJ14_9MYCO</name>
<keyword evidence="1" id="KW-0472">Membrane</keyword>
<organism evidence="2 3">
    <name type="scientific">Mycolicibacterium obuense</name>
    <dbReference type="NCBI Taxonomy" id="1807"/>
    <lineage>
        <taxon>Bacteria</taxon>
        <taxon>Bacillati</taxon>
        <taxon>Actinomycetota</taxon>
        <taxon>Actinomycetes</taxon>
        <taxon>Mycobacteriales</taxon>
        <taxon>Mycobacteriaceae</taxon>
        <taxon>Mycolicibacterium</taxon>
    </lineage>
</organism>
<dbReference type="AlphaFoldDB" id="A0A0J6YJ14"/>
<dbReference type="PATRIC" id="fig|1807.14.peg.3977"/>
<keyword evidence="1" id="KW-1133">Transmembrane helix</keyword>
<gene>
    <name evidence="2" type="ORF">MOBUDSM44075_03950</name>
</gene>
<dbReference type="Proteomes" id="UP000036313">
    <property type="component" value="Unassembled WGS sequence"/>
</dbReference>
<comment type="caution">
    <text evidence="2">The sequence shown here is derived from an EMBL/GenBank/DDBJ whole genome shotgun (WGS) entry which is preliminary data.</text>
</comment>
<feature type="transmembrane region" description="Helical" evidence="1">
    <location>
        <begin position="64"/>
        <end position="83"/>
    </location>
</feature>
<evidence type="ECO:0000256" key="1">
    <source>
        <dbReference type="SAM" id="Phobius"/>
    </source>
</evidence>
<dbReference type="EMBL" id="JYNU01000028">
    <property type="protein sequence ID" value="KMO72856.1"/>
    <property type="molecule type" value="Genomic_DNA"/>
</dbReference>
<evidence type="ECO:0000313" key="3">
    <source>
        <dbReference type="Proteomes" id="UP000036313"/>
    </source>
</evidence>
<sequence>MGNDTSAKIYSDQRSLPIHLGDSGDGFTLPFKEKWRAPDAIAAVLGFVVTGSLVTANITNGASAFRILILGVVITVAAVWLLSKLPATRPSLRTRAHWWWENLRPQVISSHRPPR</sequence>
<keyword evidence="1" id="KW-0812">Transmembrane</keyword>
<reference evidence="2 3" key="1">
    <citation type="journal article" date="2015" name="Genome Biol. Evol.">
        <title>Characterization of Three Mycobacterium spp. with Potential Use in Bioremediation by Genome Sequencing and Comparative Genomics.</title>
        <authorList>
            <person name="Das S."/>
            <person name="Pettersson B.M."/>
            <person name="Behra P.R."/>
            <person name="Ramesh M."/>
            <person name="Dasgupta S."/>
            <person name="Bhattacharya A."/>
            <person name="Kirsebom L.A."/>
        </authorList>
    </citation>
    <scope>NUCLEOTIDE SEQUENCE [LARGE SCALE GENOMIC DNA]</scope>
    <source>
        <strain evidence="2 3">DSM 44075</strain>
    </source>
</reference>
<evidence type="ECO:0000313" key="2">
    <source>
        <dbReference type="EMBL" id="KMO72856.1"/>
    </source>
</evidence>
<proteinExistence type="predicted"/>
<accession>A0A0J6YJ14</accession>
<dbReference type="RefSeq" id="WP_011767720.1">
    <property type="nucleotide sequence ID" value="NZ_JYNU01000028.1"/>
</dbReference>